<accession>C0GEG0</accession>
<keyword evidence="1" id="KW-0812">Transmembrane</keyword>
<organism evidence="2 3">
    <name type="scientific">Dethiobacter alkaliphilus AHT 1</name>
    <dbReference type="NCBI Taxonomy" id="555088"/>
    <lineage>
        <taxon>Bacteria</taxon>
        <taxon>Bacillati</taxon>
        <taxon>Bacillota</taxon>
        <taxon>Dethiobacteria</taxon>
        <taxon>Dethiobacterales</taxon>
        <taxon>Dethiobacteraceae</taxon>
        <taxon>Dethiobacter</taxon>
    </lineage>
</organism>
<evidence type="ECO:0000256" key="1">
    <source>
        <dbReference type="SAM" id="Phobius"/>
    </source>
</evidence>
<comment type="caution">
    <text evidence="2">The sequence shown here is derived from an EMBL/GenBank/DDBJ whole genome shotgun (WGS) entry which is preliminary data.</text>
</comment>
<evidence type="ECO:0000313" key="3">
    <source>
        <dbReference type="Proteomes" id="UP000006443"/>
    </source>
</evidence>
<reference evidence="2 3" key="1">
    <citation type="submission" date="2009-02" db="EMBL/GenBank/DDBJ databases">
        <title>Sequencing of the draft genome and assembly of Dethiobacter alkaliphilus AHT 1.</title>
        <authorList>
            <consortium name="US DOE Joint Genome Institute (JGI-PGF)"/>
            <person name="Lucas S."/>
            <person name="Copeland A."/>
            <person name="Lapidus A."/>
            <person name="Glavina del Rio T."/>
            <person name="Dalin E."/>
            <person name="Tice H."/>
            <person name="Bruce D."/>
            <person name="Goodwin L."/>
            <person name="Pitluck S."/>
            <person name="Larimer F."/>
            <person name="Land M.L."/>
            <person name="Hauser L."/>
            <person name="Muyzer G."/>
        </authorList>
    </citation>
    <scope>NUCLEOTIDE SEQUENCE [LARGE SCALE GENOMIC DNA]</scope>
    <source>
        <strain evidence="2 3">AHT 1</strain>
    </source>
</reference>
<dbReference type="RefSeq" id="WP_008515211.1">
    <property type="nucleotide sequence ID" value="NZ_ACJM01000003.1"/>
</dbReference>
<dbReference type="OrthoDB" id="9804829at2"/>
<feature type="transmembrane region" description="Helical" evidence="1">
    <location>
        <begin position="188"/>
        <end position="215"/>
    </location>
</feature>
<dbReference type="Proteomes" id="UP000006443">
    <property type="component" value="Unassembled WGS sequence"/>
</dbReference>
<dbReference type="EMBL" id="ACJM01000003">
    <property type="protein sequence ID" value="EEG78454.1"/>
    <property type="molecule type" value="Genomic_DNA"/>
</dbReference>
<protein>
    <submittedName>
        <fullName evidence="2">Uncharacterized protein</fullName>
    </submittedName>
</protein>
<name>C0GEG0_DETAL</name>
<proteinExistence type="predicted"/>
<dbReference type="eggNOG" id="COG4709">
    <property type="taxonomic scope" value="Bacteria"/>
</dbReference>
<keyword evidence="1" id="KW-0472">Membrane</keyword>
<dbReference type="Pfam" id="PF22564">
    <property type="entry name" value="HAAS"/>
    <property type="match status" value="1"/>
</dbReference>
<feature type="transmembrane region" description="Helical" evidence="1">
    <location>
        <begin position="92"/>
        <end position="111"/>
    </location>
</feature>
<evidence type="ECO:0000313" key="2">
    <source>
        <dbReference type="EMBL" id="EEG78454.1"/>
    </source>
</evidence>
<feature type="transmembrane region" description="Helical" evidence="1">
    <location>
        <begin position="123"/>
        <end position="142"/>
    </location>
</feature>
<gene>
    <name evidence="2" type="ORF">DealDRAFT_0869</name>
</gene>
<dbReference type="AlphaFoldDB" id="C0GEG0"/>
<dbReference type="STRING" id="555088.DealDRAFT_0869"/>
<keyword evidence="3" id="KW-1185">Reference proteome</keyword>
<keyword evidence="1" id="KW-1133">Transmembrane helix</keyword>
<sequence>MDYQSEQLLNQYLDDVERELSDISPSLRRDFVAEIRSHFVEEWNHTAGESPAEMRNILERFGDAREIAAEFREKHNLAEKRQAPTTQPFPPVLIIILTIFLWPVGIILAWLSPSWETRHKIVATVLPVFMLLLLPMAAIGAYTTSVETVSYVQEVDISDGYSESPVGGAEGPERIYVEQSRETGPSRLLSIVGFIVAGTLLLIGNPLGSGIYLAMTKDPTH</sequence>